<name>A0A067D7A2_SAPPC</name>
<protein>
    <submittedName>
        <fullName evidence="2">Uncharacterized protein</fullName>
    </submittedName>
</protein>
<dbReference type="KEGG" id="spar:SPRG_18952"/>
<dbReference type="Gene3D" id="3.80.10.10">
    <property type="entry name" value="Ribonuclease Inhibitor"/>
    <property type="match status" value="1"/>
</dbReference>
<dbReference type="OrthoDB" id="5954088at2759"/>
<dbReference type="InterPro" id="IPR001611">
    <property type="entry name" value="Leu-rich_rpt"/>
</dbReference>
<dbReference type="AlphaFoldDB" id="A0A067D7A2"/>
<evidence type="ECO:0000313" key="2">
    <source>
        <dbReference type="EMBL" id="KDO34887.1"/>
    </source>
</evidence>
<dbReference type="InterPro" id="IPR042655">
    <property type="entry name" value="LRC72"/>
</dbReference>
<evidence type="ECO:0000313" key="3">
    <source>
        <dbReference type="Proteomes" id="UP000030745"/>
    </source>
</evidence>
<dbReference type="OMA" id="ADELPWN"/>
<dbReference type="EMBL" id="KK583190">
    <property type="protein sequence ID" value="KDO34887.1"/>
    <property type="molecule type" value="Genomic_DNA"/>
</dbReference>
<feature type="compositionally biased region" description="Polar residues" evidence="1">
    <location>
        <begin position="767"/>
        <end position="785"/>
    </location>
</feature>
<accession>A0A067D7A2</accession>
<sequence length="785" mass="84966">MRVTDEVLLRGRSKAPLDQLQVLHVEHCSVQALANLQHCGCLHSLYAGHNKLVDISNLEGLPQLWLVDLSANKRLHDLSPLSSCLALGYLNLSDGSLTFKDLVPLHDVHILELHLHGNAGLIGDDDEATYRMIVAALLPNVMSLDGHYITAAERLRSIERYDRYVHVLMHGDVDGYGTTSALWTPPAIAMLHNDGLGLAPAHAKHTEWPRLPLQSLLQLPPRATLHLLLLLLVPLEFSTVPLQMVSDALTINLVGQVDSHGLRALLRVPPYVRVALAFHLHKLQAAQIPRLPDDEQQLWATVPMVSATYLPVKTKPAAIADHPAFQRRCCYVVILLSRSPSFPALSVATSATSPEYEAIKPLLEAAHMSLEDLYPTPDSSLRHAMWMGASSADPSTHVGGGSADELPWNKKDAPRKYDRPWELQHSVSAPALAPTTAPDVLGSPVRVPIKIGEWVEVRRRQYVPILSVSNDNKYVVLASFKGQNDAPFYGNTTLQVAQLLKASHKVWKILDLTTTSQTKLDKSVCGPLHRVSRAHHKSGLPRDAGVPNFDVSDADAAAALDRTGDRDATGLVSTVDGFALNATWDANYVLAPAHVIDVQNYCMGKVDGSHAWSSIEAPSFIDAGQLGNQHIVQQTRPLVSSTPSKPLDAMLALQKDMAALLGRTVASDAADSVFLTSLQETTSAPTNSASSPAKKASALGLCALPFRSSETLEVAVVDEAQPLRRKAGHRVWHAVSAKPQLIVGSVLGSRPPSQKRPRAPLGALPSLSVQGATSRLTPSASVPYF</sequence>
<dbReference type="SUPFAM" id="SSF52058">
    <property type="entry name" value="L domain-like"/>
    <property type="match status" value="1"/>
</dbReference>
<dbReference type="PANTHER" id="PTHR46759:SF2">
    <property type="match status" value="1"/>
</dbReference>
<dbReference type="Proteomes" id="UP000030745">
    <property type="component" value="Unassembled WGS sequence"/>
</dbReference>
<keyword evidence="3" id="KW-1185">Reference proteome</keyword>
<gene>
    <name evidence="2" type="ORF">SPRG_18952</name>
</gene>
<dbReference type="InterPro" id="IPR032675">
    <property type="entry name" value="LRR_dom_sf"/>
</dbReference>
<dbReference type="GeneID" id="24140424"/>
<evidence type="ECO:0000256" key="1">
    <source>
        <dbReference type="SAM" id="MobiDB-lite"/>
    </source>
</evidence>
<dbReference type="STRING" id="695850.A0A067D7A2"/>
<dbReference type="RefSeq" id="XP_012194819.1">
    <property type="nucleotide sequence ID" value="XM_012339429.1"/>
</dbReference>
<organism evidence="2 3">
    <name type="scientific">Saprolegnia parasitica (strain CBS 223.65)</name>
    <dbReference type="NCBI Taxonomy" id="695850"/>
    <lineage>
        <taxon>Eukaryota</taxon>
        <taxon>Sar</taxon>
        <taxon>Stramenopiles</taxon>
        <taxon>Oomycota</taxon>
        <taxon>Saprolegniomycetes</taxon>
        <taxon>Saprolegniales</taxon>
        <taxon>Saprolegniaceae</taxon>
        <taxon>Saprolegnia</taxon>
    </lineage>
</organism>
<dbReference type="VEuPathDB" id="FungiDB:SPRG_18952"/>
<dbReference type="PROSITE" id="PS51450">
    <property type="entry name" value="LRR"/>
    <property type="match status" value="1"/>
</dbReference>
<dbReference type="PANTHER" id="PTHR46759">
    <property type="entry name" value="LEUCINE-RICH REPEAT-CONTAINING PROTEIN 72"/>
    <property type="match status" value="1"/>
</dbReference>
<reference evidence="2 3" key="1">
    <citation type="journal article" date="2013" name="PLoS Genet.">
        <title>Distinctive expansion of potential virulence genes in the genome of the oomycete fish pathogen Saprolegnia parasitica.</title>
        <authorList>
            <person name="Jiang R.H."/>
            <person name="de Bruijn I."/>
            <person name="Haas B.J."/>
            <person name="Belmonte R."/>
            <person name="Lobach L."/>
            <person name="Christie J."/>
            <person name="van den Ackerveken G."/>
            <person name="Bottin A."/>
            <person name="Bulone V."/>
            <person name="Diaz-Moreno S.M."/>
            <person name="Dumas B."/>
            <person name="Fan L."/>
            <person name="Gaulin E."/>
            <person name="Govers F."/>
            <person name="Grenville-Briggs L.J."/>
            <person name="Horner N.R."/>
            <person name="Levin J.Z."/>
            <person name="Mammella M."/>
            <person name="Meijer H.J."/>
            <person name="Morris P."/>
            <person name="Nusbaum C."/>
            <person name="Oome S."/>
            <person name="Phillips A.J."/>
            <person name="van Rooyen D."/>
            <person name="Rzeszutek E."/>
            <person name="Saraiva M."/>
            <person name="Secombes C.J."/>
            <person name="Seidl M.F."/>
            <person name="Snel B."/>
            <person name="Stassen J.H."/>
            <person name="Sykes S."/>
            <person name="Tripathy S."/>
            <person name="van den Berg H."/>
            <person name="Vega-Arreguin J.C."/>
            <person name="Wawra S."/>
            <person name="Young S.K."/>
            <person name="Zeng Q."/>
            <person name="Dieguez-Uribeondo J."/>
            <person name="Russ C."/>
            <person name="Tyler B.M."/>
            <person name="van West P."/>
        </authorList>
    </citation>
    <scope>NUCLEOTIDE SEQUENCE [LARGE SCALE GENOMIC DNA]</scope>
    <source>
        <strain evidence="2 3">CBS 223.65</strain>
    </source>
</reference>
<proteinExistence type="predicted"/>
<feature type="region of interest" description="Disordered" evidence="1">
    <location>
        <begin position="745"/>
        <end position="785"/>
    </location>
</feature>